<evidence type="ECO:0000256" key="2">
    <source>
        <dbReference type="ARBA" id="ARBA00004370"/>
    </source>
</evidence>
<dbReference type="SUPFAM" id="SSF47384">
    <property type="entry name" value="Homodimeric domain of signal transducing histidine kinase"/>
    <property type="match status" value="1"/>
</dbReference>
<dbReference type="InterPro" id="IPR013727">
    <property type="entry name" value="2CSK_N"/>
</dbReference>
<feature type="region of interest" description="Disordered" evidence="11">
    <location>
        <begin position="1"/>
        <end position="24"/>
    </location>
</feature>
<dbReference type="EC" id="2.7.13.3" evidence="3"/>
<dbReference type="Gene3D" id="3.30.565.10">
    <property type="entry name" value="Histidine kinase-like ATPase, C-terminal domain"/>
    <property type="match status" value="1"/>
</dbReference>
<evidence type="ECO:0000256" key="7">
    <source>
        <dbReference type="ARBA" id="ARBA00022777"/>
    </source>
</evidence>
<dbReference type="SUPFAM" id="SSF55874">
    <property type="entry name" value="ATPase domain of HSP90 chaperone/DNA topoisomerase II/histidine kinase"/>
    <property type="match status" value="1"/>
</dbReference>
<dbReference type="Pfam" id="PF08521">
    <property type="entry name" value="2CSK_N"/>
    <property type="match status" value="1"/>
</dbReference>
<evidence type="ECO:0000256" key="1">
    <source>
        <dbReference type="ARBA" id="ARBA00000085"/>
    </source>
</evidence>
<dbReference type="SMART" id="SM00387">
    <property type="entry name" value="HATPase_c"/>
    <property type="match status" value="1"/>
</dbReference>
<evidence type="ECO:0000256" key="12">
    <source>
        <dbReference type="SAM" id="Phobius"/>
    </source>
</evidence>
<dbReference type="InterPro" id="IPR003660">
    <property type="entry name" value="HAMP_dom"/>
</dbReference>
<evidence type="ECO:0000256" key="3">
    <source>
        <dbReference type="ARBA" id="ARBA00012438"/>
    </source>
</evidence>
<keyword evidence="7 15" id="KW-0418">Kinase</keyword>
<dbReference type="GO" id="GO:0004673">
    <property type="term" value="F:protein histidine kinase activity"/>
    <property type="evidence" value="ECO:0007669"/>
    <property type="project" value="UniProtKB-EC"/>
</dbReference>
<evidence type="ECO:0000313" key="16">
    <source>
        <dbReference type="Proteomes" id="UP001597158"/>
    </source>
</evidence>
<evidence type="ECO:0000256" key="5">
    <source>
        <dbReference type="ARBA" id="ARBA00022679"/>
    </source>
</evidence>
<keyword evidence="10 12" id="KW-0472">Membrane</keyword>
<feature type="domain" description="HAMP" evidence="14">
    <location>
        <begin position="222"/>
        <end position="274"/>
    </location>
</feature>
<feature type="transmembrane region" description="Helical" evidence="12">
    <location>
        <begin position="45"/>
        <end position="65"/>
    </location>
</feature>
<dbReference type="Gene3D" id="1.10.287.130">
    <property type="match status" value="1"/>
</dbReference>
<proteinExistence type="predicted"/>
<feature type="domain" description="Histidine kinase" evidence="13">
    <location>
        <begin position="282"/>
        <end position="498"/>
    </location>
</feature>
<keyword evidence="6 12" id="KW-0812">Transmembrane</keyword>
<reference evidence="16" key="1">
    <citation type="journal article" date="2019" name="Int. J. Syst. Evol. Microbiol.">
        <title>The Global Catalogue of Microorganisms (GCM) 10K type strain sequencing project: providing services to taxonomists for standard genome sequencing and annotation.</title>
        <authorList>
            <consortium name="The Broad Institute Genomics Platform"/>
            <consortium name="The Broad Institute Genome Sequencing Center for Infectious Disease"/>
            <person name="Wu L."/>
            <person name="Ma J."/>
        </authorList>
    </citation>
    <scope>NUCLEOTIDE SEQUENCE [LARGE SCALE GENOMIC DNA]</scope>
    <source>
        <strain evidence="16">CCUG 48884</strain>
    </source>
</reference>
<dbReference type="InterPro" id="IPR036097">
    <property type="entry name" value="HisK_dim/P_sf"/>
</dbReference>
<dbReference type="CDD" id="cd00082">
    <property type="entry name" value="HisKA"/>
    <property type="match status" value="1"/>
</dbReference>
<dbReference type="PROSITE" id="PS50885">
    <property type="entry name" value="HAMP"/>
    <property type="match status" value="1"/>
</dbReference>
<evidence type="ECO:0000256" key="11">
    <source>
        <dbReference type="SAM" id="MobiDB-lite"/>
    </source>
</evidence>
<evidence type="ECO:0000259" key="13">
    <source>
        <dbReference type="PROSITE" id="PS50109"/>
    </source>
</evidence>
<dbReference type="Pfam" id="PF02518">
    <property type="entry name" value="HATPase_c"/>
    <property type="match status" value="1"/>
</dbReference>
<dbReference type="EMBL" id="JBHTMC010000034">
    <property type="protein sequence ID" value="MFD1265483.1"/>
    <property type="molecule type" value="Genomic_DNA"/>
</dbReference>
<dbReference type="InterPro" id="IPR036890">
    <property type="entry name" value="HATPase_C_sf"/>
</dbReference>
<dbReference type="RefSeq" id="WP_277833126.1">
    <property type="nucleotide sequence ID" value="NZ_JARQZE010000006.1"/>
</dbReference>
<keyword evidence="9" id="KW-0902">Two-component regulatory system</keyword>
<dbReference type="InterPro" id="IPR003594">
    <property type="entry name" value="HATPase_dom"/>
</dbReference>
<evidence type="ECO:0000256" key="4">
    <source>
        <dbReference type="ARBA" id="ARBA00022553"/>
    </source>
</evidence>
<dbReference type="InterPro" id="IPR003661">
    <property type="entry name" value="HisK_dim/P_dom"/>
</dbReference>
<keyword evidence="5 15" id="KW-0808">Transferase</keyword>
<organism evidence="15 16">
    <name type="scientific">Thauera mechernichensis</name>
    <dbReference type="NCBI Taxonomy" id="82788"/>
    <lineage>
        <taxon>Bacteria</taxon>
        <taxon>Pseudomonadati</taxon>
        <taxon>Pseudomonadota</taxon>
        <taxon>Betaproteobacteria</taxon>
        <taxon>Rhodocyclales</taxon>
        <taxon>Zoogloeaceae</taxon>
        <taxon>Thauera</taxon>
    </lineage>
</organism>
<keyword evidence="8 12" id="KW-1133">Transmembrane helix</keyword>
<dbReference type="Pfam" id="PF00512">
    <property type="entry name" value="HisKA"/>
    <property type="match status" value="1"/>
</dbReference>
<evidence type="ECO:0000259" key="14">
    <source>
        <dbReference type="PROSITE" id="PS50885"/>
    </source>
</evidence>
<dbReference type="PANTHER" id="PTHR45436">
    <property type="entry name" value="SENSOR HISTIDINE KINASE YKOH"/>
    <property type="match status" value="1"/>
</dbReference>
<dbReference type="Proteomes" id="UP001597158">
    <property type="component" value="Unassembled WGS sequence"/>
</dbReference>
<feature type="transmembrane region" description="Helical" evidence="12">
    <location>
        <begin position="208"/>
        <end position="229"/>
    </location>
</feature>
<dbReference type="InterPro" id="IPR004358">
    <property type="entry name" value="Sig_transdc_His_kin-like_C"/>
</dbReference>
<keyword evidence="4" id="KW-0597">Phosphoprotein</keyword>
<dbReference type="PRINTS" id="PR00344">
    <property type="entry name" value="BCTRLSENSOR"/>
</dbReference>
<dbReference type="CDD" id="cd00075">
    <property type="entry name" value="HATPase"/>
    <property type="match status" value="1"/>
</dbReference>
<evidence type="ECO:0000256" key="9">
    <source>
        <dbReference type="ARBA" id="ARBA00023012"/>
    </source>
</evidence>
<comment type="catalytic activity">
    <reaction evidence="1">
        <text>ATP + protein L-histidine = ADP + protein N-phospho-L-histidine.</text>
        <dbReference type="EC" id="2.7.13.3"/>
    </reaction>
</comment>
<evidence type="ECO:0000256" key="10">
    <source>
        <dbReference type="ARBA" id="ARBA00023136"/>
    </source>
</evidence>
<dbReference type="InterPro" id="IPR005467">
    <property type="entry name" value="His_kinase_dom"/>
</dbReference>
<dbReference type="PANTHER" id="PTHR45436:SF1">
    <property type="entry name" value="SENSOR PROTEIN QSEC"/>
    <property type="match status" value="1"/>
</dbReference>
<keyword evidence="16" id="KW-1185">Reference proteome</keyword>
<dbReference type="PROSITE" id="PS50109">
    <property type="entry name" value="HIS_KIN"/>
    <property type="match status" value="1"/>
</dbReference>
<accession>A0ABW3WJN1</accession>
<comment type="caution">
    <text evidence="15">The sequence shown here is derived from an EMBL/GenBank/DDBJ whole genome shotgun (WGS) entry which is preliminary data.</text>
</comment>
<name>A0ABW3WJN1_9RHOO</name>
<evidence type="ECO:0000313" key="15">
    <source>
        <dbReference type="EMBL" id="MFD1265483.1"/>
    </source>
</evidence>
<gene>
    <name evidence="15" type="ORF">ACFQ4M_18065</name>
</gene>
<evidence type="ECO:0000256" key="6">
    <source>
        <dbReference type="ARBA" id="ARBA00022692"/>
    </source>
</evidence>
<evidence type="ECO:0000256" key="8">
    <source>
        <dbReference type="ARBA" id="ARBA00022989"/>
    </source>
</evidence>
<comment type="subcellular location">
    <subcellularLocation>
        <location evidence="2">Membrane</location>
    </subcellularLocation>
</comment>
<dbReference type="InterPro" id="IPR050428">
    <property type="entry name" value="TCS_sensor_his_kinase"/>
</dbReference>
<protein>
    <recommendedName>
        <fullName evidence="3">histidine kinase</fullName>
        <ecNumber evidence="3">2.7.13.3</ecNumber>
    </recommendedName>
</protein>
<sequence length="502" mass="53673">MRAAPRAEQGGRADGAAAQGDGEAAAAAVEPAAARRHGGSLRRRVLGWLLPPLGLMLIVSAWLSYRGALDAVNQAYDRTLTASVRAIGERTHSLEGEIQVDIPYAAFEGFEDSAAERIFHAVFDAAGVLVTGYADLRPPTLPAGEGMVRIFDLAYRGETVRMAAMYKRLYDPALEGGDAVLIVFAETTGARETLARELFIASLQRQSALVAVGAVLVLLALGTAFRPLVALRDHIRNRDEEDLTPVRADGVPSEVAPLIDAINHHMQRLSAMLAARRRFLADAAHQIRTPLAVLTTQAEYGLRQTDPEEMLNTFASLLRSTRAARRLANQMLTLSRAEAANGLIDERAPLDLAGLVKDVAMELAPLALKRSIDLAYEGIGHALMIEGNAPMLREMVSNLVDNAIRYSPPDSAVTVAVAAFDGEAVVSVCDQGPGIPEAERERVFQRFYRILGQGDSDGSGLGLAIVREIALAHDGRITLRVGEGGHGLCVEVELPLGAAPAP</sequence>
<dbReference type="SMART" id="SM00388">
    <property type="entry name" value="HisKA"/>
    <property type="match status" value="1"/>
</dbReference>